<dbReference type="Pfam" id="PF00528">
    <property type="entry name" value="BPD_transp_1"/>
    <property type="match status" value="1"/>
</dbReference>
<keyword evidence="4 7" id="KW-0812">Transmembrane</keyword>
<keyword evidence="10" id="KW-1185">Reference proteome</keyword>
<proteinExistence type="inferred from homology"/>
<comment type="subcellular location">
    <subcellularLocation>
        <location evidence="1 7">Cell membrane</location>
        <topology evidence="1 7">Multi-pass membrane protein</topology>
    </subcellularLocation>
</comment>
<evidence type="ECO:0000256" key="6">
    <source>
        <dbReference type="ARBA" id="ARBA00023136"/>
    </source>
</evidence>
<dbReference type="Proteomes" id="UP000481037">
    <property type="component" value="Unassembled WGS sequence"/>
</dbReference>
<keyword evidence="2 7" id="KW-0813">Transport</keyword>
<feature type="transmembrane region" description="Helical" evidence="7">
    <location>
        <begin position="94"/>
        <end position="115"/>
    </location>
</feature>
<comment type="similarity">
    <text evidence="7">Belongs to the binding-protein-dependent transport system permease family.</text>
</comment>
<feature type="transmembrane region" description="Helical" evidence="7">
    <location>
        <begin position="255"/>
        <end position="276"/>
    </location>
</feature>
<evidence type="ECO:0000313" key="10">
    <source>
        <dbReference type="Proteomes" id="UP000481037"/>
    </source>
</evidence>
<dbReference type="EMBL" id="WKJM01000007">
    <property type="protein sequence ID" value="MRX08388.1"/>
    <property type="molecule type" value="Genomic_DNA"/>
</dbReference>
<dbReference type="AlphaFoldDB" id="A0A6L5QFS6"/>
<dbReference type="InterPro" id="IPR000515">
    <property type="entry name" value="MetI-like"/>
</dbReference>
<organism evidence="9 10">
    <name type="scientific">Duganella alba</name>
    <dbReference type="NCBI Taxonomy" id="2666081"/>
    <lineage>
        <taxon>Bacteria</taxon>
        <taxon>Pseudomonadati</taxon>
        <taxon>Pseudomonadota</taxon>
        <taxon>Betaproteobacteria</taxon>
        <taxon>Burkholderiales</taxon>
        <taxon>Oxalobacteraceae</taxon>
        <taxon>Telluria group</taxon>
        <taxon>Duganella</taxon>
    </lineage>
</organism>
<keyword evidence="3" id="KW-1003">Cell membrane</keyword>
<sequence length="281" mass="29965">MSVSRPPSARVSVTAVQAALARQLGGRASPGRRLRRAALVVVLIVLYGLCWQLAQVDLVKLADGLPKLGHWLAQAWPPDVAELPLFAQRMGETMAMAALGTTAAALLALPMAVLASRNITPFPKLYYPARWLLNALRGIDSFVFALLFVAAVGLGPFAGVLGIALHTWGSAAKLFADHIENAGTGPLEAVRTTGAGRGTAIVYALLPDLLPVLLSTTLFWWEFNVRASTVLGVVGAGGIGLELKNSMDLLDFSRLFTIIALILVVVTLLDQLSGWLRKRLV</sequence>
<dbReference type="NCBIfam" id="TIGR01097">
    <property type="entry name" value="PhnE"/>
    <property type="match status" value="1"/>
</dbReference>
<dbReference type="Gene3D" id="1.10.3720.10">
    <property type="entry name" value="MetI-like"/>
    <property type="match status" value="1"/>
</dbReference>
<dbReference type="PANTHER" id="PTHR30043">
    <property type="entry name" value="PHOSPHONATES TRANSPORT SYSTEM PERMEASE PROTEIN"/>
    <property type="match status" value="1"/>
</dbReference>
<dbReference type="InterPro" id="IPR035906">
    <property type="entry name" value="MetI-like_sf"/>
</dbReference>
<evidence type="ECO:0000256" key="3">
    <source>
        <dbReference type="ARBA" id="ARBA00022475"/>
    </source>
</evidence>
<feature type="domain" description="ABC transmembrane type-1" evidence="8">
    <location>
        <begin position="90"/>
        <end position="273"/>
    </location>
</feature>
<reference evidence="9 10" key="1">
    <citation type="submission" date="2019-11" db="EMBL/GenBank/DDBJ databases">
        <title>Novel species isolated from a subtropical stream in China.</title>
        <authorList>
            <person name="Lu H."/>
        </authorList>
    </citation>
    <scope>NUCLEOTIDE SEQUENCE [LARGE SCALE GENOMIC DNA]</scope>
    <source>
        <strain evidence="9 10">FT25W</strain>
    </source>
</reference>
<keyword evidence="6 7" id="KW-0472">Membrane</keyword>
<accession>A0A6L5QFS6</accession>
<feature type="transmembrane region" description="Helical" evidence="7">
    <location>
        <begin position="142"/>
        <end position="165"/>
    </location>
</feature>
<evidence type="ECO:0000256" key="1">
    <source>
        <dbReference type="ARBA" id="ARBA00004651"/>
    </source>
</evidence>
<dbReference type="PROSITE" id="PS50928">
    <property type="entry name" value="ABC_TM1"/>
    <property type="match status" value="1"/>
</dbReference>
<name>A0A6L5QFS6_9BURK</name>
<gene>
    <name evidence="9" type="primary">phnE</name>
    <name evidence="9" type="ORF">GJ697_11120</name>
</gene>
<dbReference type="InterPro" id="IPR005769">
    <property type="entry name" value="PhnE/PtxC"/>
</dbReference>
<comment type="caution">
    <text evidence="9">The sequence shown here is derived from an EMBL/GenBank/DDBJ whole genome shotgun (WGS) entry which is preliminary data.</text>
</comment>
<feature type="transmembrane region" description="Helical" evidence="7">
    <location>
        <begin position="223"/>
        <end position="243"/>
    </location>
</feature>
<dbReference type="GO" id="GO:0005886">
    <property type="term" value="C:plasma membrane"/>
    <property type="evidence" value="ECO:0007669"/>
    <property type="project" value="UniProtKB-SubCell"/>
</dbReference>
<evidence type="ECO:0000259" key="8">
    <source>
        <dbReference type="PROSITE" id="PS50928"/>
    </source>
</evidence>
<feature type="transmembrane region" description="Helical" evidence="7">
    <location>
        <begin position="37"/>
        <end position="54"/>
    </location>
</feature>
<dbReference type="GO" id="GO:0015416">
    <property type="term" value="F:ABC-type phosphonate transporter activity"/>
    <property type="evidence" value="ECO:0007669"/>
    <property type="project" value="InterPro"/>
</dbReference>
<evidence type="ECO:0000313" key="9">
    <source>
        <dbReference type="EMBL" id="MRX08388.1"/>
    </source>
</evidence>
<evidence type="ECO:0000256" key="2">
    <source>
        <dbReference type="ARBA" id="ARBA00022448"/>
    </source>
</evidence>
<evidence type="ECO:0000256" key="7">
    <source>
        <dbReference type="RuleBase" id="RU363032"/>
    </source>
</evidence>
<dbReference type="SUPFAM" id="SSF161098">
    <property type="entry name" value="MetI-like"/>
    <property type="match status" value="1"/>
</dbReference>
<evidence type="ECO:0000256" key="4">
    <source>
        <dbReference type="ARBA" id="ARBA00022692"/>
    </source>
</evidence>
<evidence type="ECO:0000256" key="5">
    <source>
        <dbReference type="ARBA" id="ARBA00022989"/>
    </source>
</evidence>
<dbReference type="PANTHER" id="PTHR30043:SF1">
    <property type="entry name" value="ABC TRANSPORT SYSTEM PERMEASE PROTEIN P69"/>
    <property type="match status" value="1"/>
</dbReference>
<keyword evidence="5 7" id="KW-1133">Transmembrane helix</keyword>
<protein>
    <submittedName>
        <fullName evidence="9">Phosphonate ABC transporter, permease protein PhnE</fullName>
    </submittedName>
</protein>